<proteinExistence type="predicted"/>
<dbReference type="EMBL" id="JANBVB010000226">
    <property type="protein sequence ID" value="KAJ2896104.1"/>
    <property type="molecule type" value="Genomic_DNA"/>
</dbReference>
<evidence type="ECO:0000313" key="1">
    <source>
        <dbReference type="EMBL" id="KAJ2896104.1"/>
    </source>
</evidence>
<comment type="caution">
    <text evidence="1">The sequence shown here is derived from an EMBL/GenBank/DDBJ whole genome shotgun (WGS) entry which is preliminary data.</text>
</comment>
<name>A0ACC1M545_9FUNG</name>
<reference evidence="1" key="1">
    <citation type="submission" date="2022-07" db="EMBL/GenBank/DDBJ databases">
        <title>Phylogenomic reconstructions and comparative analyses of Kickxellomycotina fungi.</title>
        <authorList>
            <person name="Reynolds N.K."/>
            <person name="Stajich J.E."/>
            <person name="Barry K."/>
            <person name="Grigoriev I.V."/>
            <person name="Crous P."/>
            <person name="Smith M.E."/>
        </authorList>
    </citation>
    <scope>NUCLEOTIDE SEQUENCE</scope>
    <source>
        <strain evidence="1">CBS 190363</strain>
    </source>
</reference>
<protein>
    <submittedName>
        <fullName evidence="1">Uncharacterized protein</fullName>
    </submittedName>
</protein>
<organism evidence="1 2">
    <name type="scientific">Coemansia aciculifera</name>
    <dbReference type="NCBI Taxonomy" id="417176"/>
    <lineage>
        <taxon>Eukaryota</taxon>
        <taxon>Fungi</taxon>
        <taxon>Fungi incertae sedis</taxon>
        <taxon>Zoopagomycota</taxon>
        <taxon>Kickxellomycotina</taxon>
        <taxon>Kickxellomycetes</taxon>
        <taxon>Kickxellales</taxon>
        <taxon>Kickxellaceae</taxon>
        <taxon>Coemansia</taxon>
    </lineage>
</organism>
<dbReference type="Proteomes" id="UP001139981">
    <property type="component" value="Unassembled WGS sequence"/>
</dbReference>
<accession>A0ACC1M545</accession>
<evidence type="ECO:0000313" key="2">
    <source>
        <dbReference type="Proteomes" id="UP001139981"/>
    </source>
</evidence>
<sequence length="1566" mass="164853">MSLFQNELRAEQEAEQEARRREQLASISAKREFPTLDAAMANGNKLSSSNAKSAASGGGGTRKRQRSNARDEASNKSRKKSVSATSATTKPGKANSAGAAASAALAPTGATINKTEPLSSSIALGDNASGPVGAINMLFGEAGVGEEAASLVVGAEDMSAEGGMVGAPADLSESFGQIGDDMELGMGLGMGDNLDVDMGGFTNSLFGVTDDDFDFFDSVPAANQQQQQQQQLVQPKTEPAMPLPSSSLTIHSSADNNTLLAGADTLSINHSIDALDASGLDDPPAQDDMEDLFDEGMFDSFFGGPVSAASLGNESTSINAPPLSVIKEESVARSSTTLDCLNMEADSGSSRVLEEPRIATLGLLHSLSSPPGMTSVASAETHIGTGDSMPAVAVSVDFATPSSIKITPAPSADLQTPTPTINSLNGSKLPKTINDDSEAMDAHLTTPARVQGLSNDASMYSATHVLPYVAAVATTAETLAKAKPGMRVVGGMARPVKANMTPQPYCSINTPYDNIGTSSRSWLQDHPTPIQTSGEAAAACSPDLDSPTVQYSSLVEKSLNPVAWIKRVSARRIQHSAALRRRRHSANASSTLPSSSASNSQLSSVRLLRAWLTKYKARLLYAKDFVPGYIKAAKIADLRSGMAPADVIANVGADSALAIASDGAASSNALLSSGGALTEAASNLQYSSAGAHSDDNAAEGYFPKASQGEDRQSAMSFTSIINPRKTALGHTHMPGSLAPSLSIADLHTAAAAASESTLEPLGASNSSRRVAISEHAIDGSWVPLWMTTSYGMAELIENSAKPVTVTWTVAADAVVQLVKCSLSLPANIYYRAEILVDHGLASDAARNKSLSRANLSSLGNLGARIGGLLMLGSGRHDSNSAAKDSLASSAQHESSNTRVSFSGCGPDLASGRAMRPAVAQWLAGIRQTDRWTEMVETISDWATCSPVLSCTHHAVDEYYANDHVVASAEAAPLVVAAVSMALVSFWGSGSNECKDKDMQASGLGASAIAEGQLALSKLLALENTSTAPTSKYRGYVRLAKRATLDARIAAGEIEEAEEGEEREDGEDGPSVDDELADTAEEDWPDPDSCSAEAEDSLRRVCIATSPISLRWWSQMHMRPIGASKDVRWLAFVPPYIGPVAQPTVVGGMDVDSREGEVSASVREWCQTSRNAAERYLGDVDSAYQAAHLGTHRPLGLHRVLDGTFTQMTEDNALNIFSNHAPASAPPTQWSARLRYEAERLGQCMAHGWYTTSQLEQQKRTSGQQQLAVEGTLPRGGSRGDATSLLPLSATTLVLYMMVPRSSELALWLAMSEAACALVGGQLRIVLGEWQGMGRAQACAWREYATAWRLLHEGQQQPTVHLCLVNIGVNPPGGLSLSRSTAMSGGDYEGNGAVESEFGARLQCSLVLHGHQARLRFPPAGRAMQDASIDEFFAGCQPASSPIATGYLIAAQKPLLHRACLPNAAPVSAVAVPCFCVQLLDVCNDSDDVGDASKSKLELQATRAILKQYFQLAWLRHAERDFQVSLAVAANVAKQSVHGGGSSWPVHFLPLHIGIIEDIRSALEILI</sequence>
<gene>
    <name evidence="1" type="ORF">IWW38_002116</name>
</gene>
<keyword evidence="2" id="KW-1185">Reference proteome</keyword>